<protein>
    <submittedName>
        <fullName evidence="3">Uncharacterized protein</fullName>
    </submittedName>
</protein>
<dbReference type="OrthoDB" id="2425321at2759"/>
<evidence type="ECO:0000256" key="2">
    <source>
        <dbReference type="SAM" id="Phobius"/>
    </source>
</evidence>
<feature type="region of interest" description="Disordered" evidence="1">
    <location>
        <begin position="434"/>
        <end position="455"/>
    </location>
</feature>
<feature type="region of interest" description="Disordered" evidence="1">
    <location>
        <begin position="1"/>
        <end position="23"/>
    </location>
</feature>
<proteinExistence type="predicted"/>
<evidence type="ECO:0000256" key="1">
    <source>
        <dbReference type="SAM" id="MobiDB-lite"/>
    </source>
</evidence>
<keyword evidence="2" id="KW-1133">Transmembrane helix</keyword>
<feature type="region of interest" description="Disordered" evidence="1">
    <location>
        <begin position="513"/>
        <end position="534"/>
    </location>
</feature>
<accession>A0A9P6LAY7</accession>
<dbReference type="AlphaFoldDB" id="A0A9P6LAY7"/>
<dbReference type="EMBL" id="WIUZ02000002">
    <property type="protein sequence ID" value="KAF9790340.1"/>
    <property type="molecule type" value="Genomic_DNA"/>
</dbReference>
<evidence type="ECO:0000313" key="3">
    <source>
        <dbReference type="EMBL" id="KAF9790340.1"/>
    </source>
</evidence>
<feature type="transmembrane region" description="Helical" evidence="2">
    <location>
        <begin position="553"/>
        <end position="573"/>
    </location>
</feature>
<sequence>MSSGAVVTTPVPPSTSTSKITPNFHPYAIKTTTTGLLTRSNSTSQNVHVSRHYYVPPSPTRKHEETGVHQPQTLQHSRRTHRLSKSLSGVDSFESPPKRPLPTPPPHPSFLPSYESSADPDQWATPKRSKCADNLSSALTDLELAPVRFEDLPANPKLWTPAQLSSYLTTALRVRSGETMSLPLPVARDIATLVKQSKINGRLFLRLCEQDLDQMGVNKLWKDALLTSSRNLRRNVLKGKIWGPSAEGDPDDDLFADMSNSSTSSLESLHNFTDGDNPGPHYIRPYRRHRNNRVRGMVESLERSGSFSSDSSFSELAERSAFIAQYDANQGVVSESLVEAPPHSSEPPELTVEELLEAEGEKMSSSWGARAWEELDDKPGITVKKLIQEVSNSEDVNPDTTITIIESQSRDGSNGRKPRDEKRIVTAIFSPSTSGLIQTPELNPSKSKREEALEGQVKSTTAMLEEYKRRLEEVERKVSHMAEVEVRLTQKIEKADKENKELQEMVLEAERKAAQSQPDRPPNSHAVVGQRGPVAARRKKMIENMDPQSISALSQYVLLVGMGVCAVVFRVVLKKVVGKGLKM</sequence>
<name>A0A9P6LAY7_9AGAM</name>
<feature type="region of interest" description="Disordered" evidence="1">
    <location>
        <begin position="266"/>
        <end position="285"/>
    </location>
</feature>
<feature type="compositionally biased region" description="Polar residues" evidence="1">
    <location>
        <begin position="35"/>
        <end position="48"/>
    </location>
</feature>
<keyword evidence="2" id="KW-0472">Membrane</keyword>
<feature type="compositionally biased region" description="Pro residues" evidence="1">
    <location>
        <begin position="98"/>
        <end position="109"/>
    </location>
</feature>
<feature type="region of interest" description="Disordered" evidence="1">
    <location>
        <begin position="35"/>
        <end position="128"/>
    </location>
</feature>
<gene>
    <name evidence="3" type="ORF">BJ322DRAFT_1134743</name>
</gene>
<reference evidence="3" key="1">
    <citation type="journal article" date="2020" name="Nat. Commun.">
        <title>Large-scale genome sequencing of mycorrhizal fungi provides insights into the early evolution of symbiotic traits.</title>
        <authorList>
            <person name="Miyauchi S."/>
            <person name="Kiss E."/>
            <person name="Kuo A."/>
            <person name="Drula E."/>
            <person name="Kohler A."/>
            <person name="Sanchez-Garcia M."/>
            <person name="Morin E."/>
            <person name="Andreopoulos B."/>
            <person name="Barry K.W."/>
            <person name="Bonito G."/>
            <person name="Buee M."/>
            <person name="Carver A."/>
            <person name="Chen C."/>
            <person name="Cichocki N."/>
            <person name="Clum A."/>
            <person name="Culley D."/>
            <person name="Crous P.W."/>
            <person name="Fauchery L."/>
            <person name="Girlanda M."/>
            <person name="Hayes R.D."/>
            <person name="Keri Z."/>
            <person name="LaButti K."/>
            <person name="Lipzen A."/>
            <person name="Lombard V."/>
            <person name="Magnuson J."/>
            <person name="Maillard F."/>
            <person name="Murat C."/>
            <person name="Nolan M."/>
            <person name="Ohm R.A."/>
            <person name="Pangilinan J."/>
            <person name="Pereira M.F."/>
            <person name="Perotto S."/>
            <person name="Peter M."/>
            <person name="Pfister S."/>
            <person name="Riley R."/>
            <person name="Sitrit Y."/>
            <person name="Stielow J.B."/>
            <person name="Szollosi G."/>
            <person name="Zifcakova L."/>
            <person name="Stursova M."/>
            <person name="Spatafora J.W."/>
            <person name="Tedersoo L."/>
            <person name="Vaario L.M."/>
            <person name="Yamada A."/>
            <person name="Yan M."/>
            <person name="Wang P."/>
            <person name="Xu J."/>
            <person name="Bruns T."/>
            <person name="Baldrian P."/>
            <person name="Vilgalys R."/>
            <person name="Dunand C."/>
            <person name="Henrissat B."/>
            <person name="Grigoriev I.V."/>
            <person name="Hibbett D."/>
            <person name="Nagy L.G."/>
            <person name="Martin F.M."/>
        </authorList>
    </citation>
    <scope>NUCLEOTIDE SEQUENCE</scope>
    <source>
        <strain evidence="3">UH-Tt-Lm1</strain>
    </source>
</reference>
<keyword evidence="2" id="KW-0812">Transmembrane</keyword>
<feature type="compositionally biased region" description="Polar residues" evidence="1">
    <location>
        <begin position="434"/>
        <end position="445"/>
    </location>
</feature>
<feature type="compositionally biased region" description="Low complexity" evidence="1">
    <location>
        <begin position="1"/>
        <end position="18"/>
    </location>
</feature>
<organism evidence="3 4">
    <name type="scientific">Thelephora terrestris</name>
    <dbReference type="NCBI Taxonomy" id="56493"/>
    <lineage>
        <taxon>Eukaryota</taxon>
        <taxon>Fungi</taxon>
        <taxon>Dikarya</taxon>
        <taxon>Basidiomycota</taxon>
        <taxon>Agaricomycotina</taxon>
        <taxon>Agaricomycetes</taxon>
        <taxon>Thelephorales</taxon>
        <taxon>Thelephoraceae</taxon>
        <taxon>Thelephora</taxon>
    </lineage>
</organism>
<keyword evidence="4" id="KW-1185">Reference proteome</keyword>
<comment type="caution">
    <text evidence="3">The sequence shown here is derived from an EMBL/GenBank/DDBJ whole genome shotgun (WGS) entry which is preliminary data.</text>
</comment>
<reference evidence="3" key="2">
    <citation type="submission" date="2020-11" db="EMBL/GenBank/DDBJ databases">
        <authorList>
            <consortium name="DOE Joint Genome Institute"/>
            <person name="Kuo A."/>
            <person name="Miyauchi S."/>
            <person name="Kiss E."/>
            <person name="Drula E."/>
            <person name="Kohler A."/>
            <person name="Sanchez-Garcia M."/>
            <person name="Andreopoulos B."/>
            <person name="Barry K.W."/>
            <person name="Bonito G."/>
            <person name="Buee M."/>
            <person name="Carver A."/>
            <person name="Chen C."/>
            <person name="Cichocki N."/>
            <person name="Clum A."/>
            <person name="Culley D."/>
            <person name="Crous P.W."/>
            <person name="Fauchery L."/>
            <person name="Girlanda M."/>
            <person name="Hayes R."/>
            <person name="Keri Z."/>
            <person name="Labutti K."/>
            <person name="Lipzen A."/>
            <person name="Lombard V."/>
            <person name="Magnuson J."/>
            <person name="Maillard F."/>
            <person name="Morin E."/>
            <person name="Murat C."/>
            <person name="Nolan M."/>
            <person name="Ohm R."/>
            <person name="Pangilinan J."/>
            <person name="Pereira M."/>
            <person name="Perotto S."/>
            <person name="Peter M."/>
            <person name="Riley R."/>
            <person name="Sitrit Y."/>
            <person name="Stielow B."/>
            <person name="Szollosi G."/>
            <person name="Zifcakova L."/>
            <person name="Stursova M."/>
            <person name="Spatafora J.W."/>
            <person name="Tedersoo L."/>
            <person name="Vaario L.-M."/>
            <person name="Yamada A."/>
            <person name="Yan M."/>
            <person name="Wang P."/>
            <person name="Xu J."/>
            <person name="Bruns T."/>
            <person name="Baldrian P."/>
            <person name="Vilgalys R."/>
            <person name="Henrissat B."/>
            <person name="Grigoriev I.V."/>
            <person name="Hibbett D."/>
            <person name="Nagy L.G."/>
            <person name="Martin F.M."/>
        </authorList>
    </citation>
    <scope>NUCLEOTIDE SEQUENCE</scope>
    <source>
        <strain evidence="3">UH-Tt-Lm1</strain>
    </source>
</reference>
<dbReference type="Proteomes" id="UP000736335">
    <property type="component" value="Unassembled WGS sequence"/>
</dbReference>
<evidence type="ECO:0000313" key="4">
    <source>
        <dbReference type="Proteomes" id="UP000736335"/>
    </source>
</evidence>